<name>A0A3Q9NR38_9VIRU</name>
<evidence type="ECO:0000313" key="2">
    <source>
        <dbReference type="EMBL" id="AZT88574.1"/>
    </source>
</evidence>
<reference evidence="2" key="1">
    <citation type="journal article" date="2019" name="PLoS ONE">
        <title>Hiding in plain sight: New virus genomes discovered via a systematic analysis of fungal public transcriptomes.</title>
        <authorList>
            <person name="Gilbert K.B."/>
            <person name="Holcomb E.E."/>
            <person name="Allscheid R.L."/>
            <person name="Carrington J.C."/>
        </authorList>
    </citation>
    <scope>NUCLEOTIDE SEQUENCE</scope>
    <source>
        <strain evidence="2">BbCv1GXsk1011</strain>
    </source>
</reference>
<protein>
    <submittedName>
        <fullName evidence="2">Uncharacterized protein</fullName>
    </submittedName>
</protein>
<sequence>MSEVKRVVDYMRGLPSGAEHAHSYATEFTERLARTNTMVIDGASEEKQAIPKGEREIVGRLHCNAKFTKNGFVDGVNIGAGVSLGPFGRTRREKTITLDFRGSSDWHLEPAYSRALYSAKESTVHLVDDEQRRLIMSQCPTLSGDDANGIAMLSVHERISIPHDMRHVMMKMYLILCDYNLATVSKSTEMEVDENLRFNTQSFISPLDRLAAISNHDVVVDVDNFTPEEAGLLALASAQYPSVWYCGENMYTKCNMVADDLLLISSSAVEVDQSLSWGSPDRLYHTMWSIAAKLGAVQALLSSIEAMRGKCKMMANMLPHIQGNTISSMIPKSYSQVCALNSDSSTHMVTNMPGYLSTSVSLIADLLYGDCFEAVASCVTESLGAIGRLVSSGTPRTSSTINGLMRDYGLQHTSARENVLLRNWEIMAGRPICWEFGIYLKEYLLGLATNIINGLDIYMPQLLLTVPSLLATNTAYGLCRGWKGPKHLLDSSKIEVAEASDQLCSMAWLVGARDVRPAVFFNRSSKKPNMIGPAESQLSAEGEGNLQLGDVQFWVVDSLGGRVDENEETAGSYFRTEFAGTRCAMVYDYNAESWVQQVTKPPGGGRESMRGEVLPGTEGRNAERTGPPDGSAGVRPSPDLSGVHWGALGKKTNTEVLDRLRSISRSNAIAPSHKPRFTRVGLSGAAEVGTYHVEGEPHNAVLVNKPIDIAAGSRLKVTTIEGEGGASGIHPVLDDLQAHGLVSSGDAARGHSLFRSSSFHDELNGIGSVAALASRWGMGLEIYNREEKQLLRRPTVEGHHTIRLVQEGDELHAAVFAPDGEDEVTRVLEVPVDAKAVEKVEAFGNLFAEPR</sequence>
<dbReference type="Proteomes" id="UP000887860">
    <property type="component" value="Genome"/>
</dbReference>
<feature type="region of interest" description="Disordered" evidence="1">
    <location>
        <begin position="598"/>
        <end position="646"/>
    </location>
</feature>
<proteinExistence type="predicted"/>
<accession>A0A3Q9NR38</accession>
<gene>
    <name evidence="2" type="ORF">BbCV1_s4gp1</name>
</gene>
<organism evidence="2">
    <name type="scientific">Beauveria bassiana chrysovirus 1</name>
    <dbReference type="NCBI Taxonomy" id="2501274"/>
    <lineage>
        <taxon>Viruses</taxon>
        <taxon>Riboviria</taxon>
        <taxon>Orthornavirae</taxon>
        <taxon>Duplornaviricota</taxon>
        <taxon>Chrymotiviricetes</taxon>
        <taxon>Ghabrivirales</taxon>
        <taxon>Alphatotivirineae</taxon>
        <taxon>Chrysoviridae</taxon>
        <taxon>Alphachrysovirus</taxon>
        <taxon>Alphachrysovirus isariae</taxon>
    </lineage>
</organism>
<evidence type="ECO:0000256" key="1">
    <source>
        <dbReference type="SAM" id="MobiDB-lite"/>
    </source>
</evidence>
<dbReference type="EMBL" id="MK279436">
    <property type="protein sequence ID" value="AZT88574.1"/>
    <property type="molecule type" value="Genomic_RNA"/>
</dbReference>